<gene>
    <name evidence="1" type="ORF">S23_63200</name>
</gene>
<dbReference type="KEGG" id="brs:S23_63200"/>
<dbReference type="EMBL" id="AP012279">
    <property type="protein sequence ID" value="BAL79507.1"/>
    <property type="molecule type" value="Genomic_DNA"/>
</dbReference>
<sequence>MIGNAANAGSYFRTAQSYQSKPAFTPTDAAATATTDEGKAGAHAKGAIPVSALTKLDTSGLMAVSLKDNPRIRDQIATNWLDARSAQQTVDTSEPDNTPQNAYATVKVGGKVVATIYNGGSAEMTIDTIGKVGSLPDPDPNGGPDVAQARAEYIAKAVGGTIEASPTAITQSEWKQRPDASKGYSRAELDAAFQAIMTGASISNRSSGSYADFSA</sequence>
<organism evidence="1 2">
    <name type="scientific">Bradyrhizobium cosmicum</name>
    <dbReference type="NCBI Taxonomy" id="1404864"/>
    <lineage>
        <taxon>Bacteria</taxon>
        <taxon>Pseudomonadati</taxon>
        <taxon>Pseudomonadota</taxon>
        <taxon>Alphaproteobacteria</taxon>
        <taxon>Hyphomicrobiales</taxon>
        <taxon>Nitrobacteraceae</taxon>
        <taxon>Bradyrhizobium</taxon>
    </lineage>
</organism>
<evidence type="ECO:0000313" key="2">
    <source>
        <dbReference type="Proteomes" id="UP000007886"/>
    </source>
</evidence>
<accession>A0AAI8QEJ8</accession>
<dbReference type="Proteomes" id="UP000007886">
    <property type="component" value="Chromosome"/>
</dbReference>
<dbReference type="AlphaFoldDB" id="A0AAI8QEJ8"/>
<protein>
    <submittedName>
        <fullName evidence="1">Uncharacterized protein</fullName>
    </submittedName>
</protein>
<proteinExistence type="predicted"/>
<dbReference type="RefSeq" id="WP_015688769.1">
    <property type="nucleotide sequence ID" value="NC_017082.1"/>
</dbReference>
<name>A0AAI8QEJ8_9BRAD</name>
<reference evidence="1 2" key="1">
    <citation type="journal article" date="2012" name="Microbes Environ.">
        <title>Complete genome sequence of Bradyrhizobium sp. S23321: insights into symbiosis evolution in soil oligotrophs.</title>
        <authorList>
            <person name="Okubo T."/>
            <person name="Tsukui T."/>
            <person name="Maita H."/>
            <person name="Okamoto S."/>
            <person name="Oshima K."/>
            <person name="Fujisawa T."/>
            <person name="Saito A."/>
            <person name="Futamata H."/>
            <person name="Hattori R."/>
            <person name="Shimomura Y."/>
            <person name="Haruta S."/>
            <person name="Morimoto S."/>
            <person name="Wang Y."/>
            <person name="Sakai Y."/>
            <person name="Hattori M."/>
            <person name="Aizawa S."/>
            <person name="Nagashima K.V.P."/>
            <person name="Masuda S."/>
            <person name="Hattori T."/>
            <person name="Yamashita A."/>
            <person name="Bao Z."/>
            <person name="Hayatsu M."/>
            <person name="Kajiya-Kanegae H."/>
            <person name="Yoshinaga I."/>
            <person name="Sakamoto K."/>
            <person name="Toyota K."/>
            <person name="Nakao M."/>
            <person name="Kohara M."/>
            <person name="Anda M."/>
            <person name="Niwa R."/>
            <person name="Jung-Hwan P."/>
            <person name="Sameshima-Saito R."/>
            <person name="Tokuda S."/>
            <person name="Yamamoto S."/>
            <person name="Yamamoto S."/>
            <person name="Yokoyama T."/>
            <person name="Akutsu T."/>
            <person name="Nakamura Y."/>
            <person name="Nakahira-Yanaka Y."/>
            <person name="Takada Hoshino Y."/>
            <person name="Hirakawa H."/>
            <person name="Mitsui H."/>
            <person name="Terasawa K."/>
            <person name="Itakura M."/>
            <person name="Sato S."/>
            <person name="Ikeda-Ohtsubo W."/>
            <person name="Sakakura N."/>
            <person name="Kaminuma E."/>
            <person name="Minamisawa K."/>
        </authorList>
    </citation>
    <scope>NUCLEOTIDE SEQUENCE [LARGE SCALE GENOMIC DNA]</scope>
    <source>
        <strain evidence="1 2">S23321</strain>
    </source>
</reference>
<evidence type="ECO:0000313" key="1">
    <source>
        <dbReference type="EMBL" id="BAL79507.1"/>
    </source>
</evidence>
<keyword evidence="2" id="KW-1185">Reference proteome</keyword>